<organism evidence="1 2">
    <name type="scientific">Rhodopirellula maiorica SM1</name>
    <dbReference type="NCBI Taxonomy" id="1265738"/>
    <lineage>
        <taxon>Bacteria</taxon>
        <taxon>Pseudomonadati</taxon>
        <taxon>Planctomycetota</taxon>
        <taxon>Planctomycetia</taxon>
        <taxon>Pirellulales</taxon>
        <taxon>Pirellulaceae</taxon>
        <taxon>Novipirellula</taxon>
    </lineage>
</organism>
<reference evidence="1 2" key="1">
    <citation type="journal article" date="2013" name="Mar. Genomics">
        <title>Expression of sulfatases in Rhodopirellula baltica and the diversity of sulfatases in the genus Rhodopirellula.</title>
        <authorList>
            <person name="Wegner C.E."/>
            <person name="Richter-Heitmann T."/>
            <person name="Klindworth A."/>
            <person name="Klockow C."/>
            <person name="Richter M."/>
            <person name="Achstetter T."/>
            <person name="Glockner F.O."/>
            <person name="Harder J."/>
        </authorList>
    </citation>
    <scope>NUCLEOTIDE SEQUENCE [LARGE SCALE GENOMIC DNA]</scope>
    <source>
        <strain evidence="1 2">SM1</strain>
    </source>
</reference>
<evidence type="ECO:0000313" key="2">
    <source>
        <dbReference type="Proteomes" id="UP000011991"/>
    </source>
</evidence>
<keyword evidence="2" id="KW-1185">Reference proteome</keyword>
<dbReference type="AlphaFoldDB" id="M5RTE8"/>
<sequence length="50" mass="5378">MVSFHGNSDAIFHCIEFSCFQPLKMIRNAQLRGIASASVHNAIGCDAVVA</sequence>
<accession>M5RTE8</accession>
<gene>
    <name evidence="1" type="ORF">RMSM_00460</name>
</gene>
<protein>
    <submittedName>
        <fullName evidence="1">Uncharacterized protein</fullName>
    </submittedName>
</protein>
<name>M5RTE8_9BACT</name>
<proteinExistence type="predicted"/>
<evidence type="ECO:0000313" key="1">
    <source>
        <dbReference type="EMBL" id="EMI22618.1"/>
    </source>
</evidence>
<comment type="caution">
    <text evidence="1">The sequence shown here is derived from an EMBL/GenBank/DDBJ whole genome shotgun (WGS) entry which is preliminary data.</text>
</comment>
<dbReference type="EMBL" id="ANOG01000068">
    <property type="protein sequence ID" value="EMI22618.1"/>
    <property type="molecule type" value="Genomic_DNA"/>
</dbReference>
<dbReference type="PATRIC" id="fig|1265738.3.peg.467"/>
<dbReference type="Proteomes" id="UP000011991">
    <property type="component" value="Unassembled WGS sequence"/>
</dbReference>